<dbReference type="EMBL" id="JBHSLI010000004">
    <property type="protein sequence ID" value="MFC5293486.1"/>
    <property type="molecule type" value="Genomic_DNA"/>
</dbReference>
<keyword evidence="11 14" id="KW-0472">Membrane</keyword>
<dbReference type="InterPro" id="IPR037066">
    <property type="entry name" value="Plug_dom_sf"/>
</dbReference>
<keyword evidence="13 14" id="KW-0998">Cell outer membrane</keyword>
<evidence type="ECO:0000256" key="10">
    <source>
        <dbReference type="ARBA" id="ARBA00023077"/>
    </source>
</evidence>
<dbReference type="SUPFAM" id="SSF56935">
    <property type="entry name" value="Porins"/>
    <property type="match status" value="1"/>
</dbReference>
<evidence type="ECO:0000256" key="7">
    <source>
        <dbReference type="ARBA" id="ARBA00022729"/>
    </source>
</evidence>
<evidence type="ECO:0000256" key="12">
    <source>
        <dbReference type="ARBA" id="ARBA00023170"/>
    </source>
</evidence>
<dbReference type="NCBIfam" id="TIGR01783">
    <property type="entry name" value="TonB-siderophor"/>
    <property type="match status" value="1"/>
</dbReference>
<dbReference type="PANTHER" id="PTHR32552">
    <property type="entry name" value="FERRICHROME IRON RECEPTOR-RELATED"/>
    <property type="match status" value="1"/>
</dbReference>
<keyword evidence="3 14" id="KW-0813">Transport</keyword>
<dbReference type="InterPro" id="IPR036942">
    <property type="entry name" value="Beta-barrel_TonB_sf"/>
</dbReference>
<organism evidence="17 18">
    <name type="scientific">Bosea minatitlanensis</name>
    <dbReference type="NCBI Taxonomy" id="128782"/>
    <lineage>
        <taxon>Bacteria</taxon>
        <taxon>Pseudomonadati</taxon>
        <taxon>Pseudomonadota</taxon>
        <taxon>Alphaproteobacteria</taxon>
        <taxon>Hyphomicrobiales</taxon>
        <taxon>Boseaceae</taxon>
        <taxon>Bosea</taxon>
    </lineage>
</organism>
<evidence type="ECO:0000256" key="15">
    <source>
        <dbReference type="RuleBase" id="RU003357"/>
    </source>
</evidence>
<keyword evidence="18" id="KW-1185">Reference proteome</keyword>
<protein>
    <submittedName>
        <fullName evidence="17">TonB-dependent siderophore receptor</fullName>
    </submittedName>
</protein>
<evidence type="ECO:0000256" key="11">
    <source>
        <dbReference type="ARBA" id="ARBA00023136"/>
    </source>
</evidence>
<dbReference type="PROSITE" id="PS52016">
    <property type="entry name" value="TONB_DEPENDENT_REC_3"/>
    <property type="match status" value="1"/>
</dbReference>
<comment type="similarity">
    <text evidence="2 14 15">Belongs to the TonB-dependent receptor family.</text>
</comment>
<evidence type="ECO:0000256" key="3">
    <source>
        <dbReference type="ARBA" id="ARBA00022448"/>
    </source>
</evidence>
<evidence type="ECO:0000256" key="4">
    <source>
        <dbReference type="ARBA" id="ARBA00022452"/>
    </source>
</evidence>
<dbReference type="Proteomes" id="UP001595976">
    <property type="component" value="Unassembled WGS sequence"/>
</dbReference>
<sequence length="888" mass="95261">MARACTESARGCSSCPAGEAGRFANIALRPFSEKRCDRFVLSARVCCGANAPPFAPGNEEVLRMHAQGLGWFGGKALAALLLAGTALATLAGMATAEAQAPSRRAAGAGRPFSIGPQSLPNALTLFGQQSGLQVSVDAAAVRGLSSPGVSGTLTAQAALGRLLAGTGLGYRLTDARTVVIAKPGSAGAVNTPDGSIALDMIEVQGESAWGPVQGIVASRSATGSKTDAPLIEAPQSISVVTADQIRAQGATTVGEALRYTPGIDSEAYGNDVRFGHFTVRGFQVDKFQFVDGLKFPAGGYAIARIDPFGLERVEVLRGPTSGLYGQNVPGGMINLVSKRPSATPVREVEIGTGHPGRIAGAFDIGDAITPDKTLLYRIIGAGSFADTMIDKTTDQRLFIAPSFTYAPTADTTLTILSHLQKDNVDGWSGTFLPMEGTLRPNPNGRFPRSTFVGEPGYDHYRRDQYAIGYEFEHRFSPDLIFRSRTRYADLEVDAPNLYPSGLDPVDLRTLNRSTLRFHDHVRNLTMDNNIEARFALGPTRHTLLVGADYQWLRDRDRFFGDTGPTPPIDIYNPVRGALLPSLVPWTDNRITQRQLGVYVQDQIKRDNWLLTLGGRRDWAEAETASMLAPSVPVKTTDTAYTGRVGLSYLFASGLAPYVSYSTSFEPATGATFEGKPFEPTTGEQYEAGIKFQLPGSKIFLSAAIYELKQQNVVTDDTRPNAPLFSQIQEGEIRVRGVELEAKASFLDGWDLIGSYTFADAVTTQSNTTVGGIPVQGRDVPSIPKHQAALWAKYTFGGGPLAGLGLGAGIRYRGSLYADNINTIRVPDVTLVDLALSYDFGKRNPELKGLTLNVNASNLFDRTFIANCSSGVCYFGGARTVTASLNYKW</sequence>
<dbReference type="InterPro" id="IPR010105">
    <property type="entry name" value="TonB_sidphr_rcpt"/>
</dbReference>
<keyword evidence="4 14" id="KW-1134">Transmembrane beta strand</keyword>
<keyword evidence="7" id="KW-0732">Signal</keyword>
<feature type="domain" description="Secretin/TonB short N-terminal" evidence="16">
    <location>
        <begin position="132"/>
        <end position="183"/>
    </location>
</feature>
<dbReference type="Pfam" id="PF07660">
    <property type="entry name" value="STN"/>
    <property type="match status" value="1"/>
</dbReference>
<dbReference type="CDD" id="cd01347">
    <property type="entry name" value="ligand_gated_channel"/>
    <property type="match status" value="1"/>
</dbReference>
<reference evidence="18" key="1">
    <citation type="journal article" date="2019" name="Int. J. Syst. Evol. Microbiol.">
        <title>The Global Catalogue of Microorganisms (GCM) 10K type strain sequencing project: providing services to taxonomists for standard genome sequencing and annotation.</title>
        <authorList>
            <consortium name="The Broad Institute Genomics Platform"/>
            <consortium name="The Broad Institute Genome Sequencing Center for Infectious Disease"/>
            <person name="Wu L."/>
            <person name="Ma J."/>
        </authorList>
    </citation>
    <scope>NUCLEOTIDE SEQUENCE [LARGE SCALE GENOMIC DNA]</scope>
    <source>
        <strain evidence="18">CGMCC 1.15643</strain>
    </source>
</reference>
<dbReference type="Pfam" id="PF00593">
    <property type="entry name" value="TonB_dep_Rec_b-barrel"/>
    <property type="match status" value="1"/>
</dbReference>
<name>A0ABW0F3D2_9HYPH</name>
<dbReference type="Gene3D" id="2.40.170.20">
    <property type="entry name" value="TonB-dependent receptor, beta-barrel domain"/>
    <property type="match status" value="1"/>
</dbReference>
<evidence type="ECO:0000259" key="16">
    <source>
        <dbReference type="SMART" id="SM00965"/>
    </source>
</evidence>
<comment type="subcellular location">
    <subcellularLocation>
        <location evidence="1 14">Cell outer membrane</location>
        <topology evidence="1 14">Multi-pass membrane protein</topology>
    </subcellularLocation>
</comment>
<evidence type="ECO:0000256" key="8">
    <source>
        <dbReference type="ARBA" id="ARBA00023004"/>
    </source>
</evidence>
<keyword evidence="9" id="KW-0406">Ion transport</keyword>
<evidence type="ECO:0000256" key="13">
    <source>
        <dbReference type="ARBA" id="ARBA00023237"/>
    </source>
</evidence>
<evidence type="ECO:0000256" key="6">
    <source>
        <dbReference type="ARBA" id="ARBA00022692"/>
    </source>
</evidence>
<dbReference type="InterPro" id="IPR011662">
    <property type="entry name" value="Secretin/TonB_short_N"/>
</dbReference>
<evidence type="ECO:0000256" key="2">
    <source>
        <dbReference type="ARBA" id="ARBA00009810"/>
    </source>
</evidence>
<dbReference type="InterPro" id="IPR000531">
    <property type="entry name" value="Beta-barrel_TonB"/>
</dbReference>
<dbReference type="PANTHER" id="PTHR32552:SF68">
    <property type="entry name" value="FERRICHROME OUTER MEMBRANE TRANSPORTER_PHAGE RECEPTOR"/>
    <property type="match status" value="1"/>
</dbReference>
<dbReference type="InterPro" id="IPR012910">
    <property type="entry name" value="Plug_dom"/>
</dbReference>
<evidence type="ECO:0000313" key="17">
    <source>
        <dbReference type="EMBL" id="MFC5293486.1"/>
    </source>
</evidence>
<dbReference type="Pfam" id="PF07715">
    <property type="entry name" value="Plug"/>
    <property type="match status" value="1"/>
</dbReference>
<dbReference type="Gene3D" id="2.170.130.10">
    <property type="entry name" value="TonB-dependent receptor, plug domain"/>
    <property type="match status" value="1"/>
</dbReference>
<dbReference type="SMART" id="SM00965">
    <property type="entry name" value="STN"/>
    <property type="match status" value="1"/>
</dbReference>
<keyword evidence="6 14" id="KW-0812">Transmembrane</keyword>
<evidence type="ECO:0000256" key="1">
    <source>
        <dbReference type="ARBA" id="ARBA00004571"/>
    </source>
</evidence>
<evidence type="ECO:0000256" key="5">
    <source>
        <dbReference type="ARBA" id="ARBA00022496"/>
    </source>
</evidence>
<keyword evidence="8" id="KW-0408">Iron</keyword>
<dbReference type="InterPro" id="IPR039426">
    <property type="entry name" value="TonB-dep_rcpt-like"/>
</dbReference>
<evidence type="ECO:0000256" key="14">
    <source>
        <dbReference type="PROSITE-ProRule" id="PRU01360"/>
    </source>
</evidence>
<dbReference type="RefSeq" id="WP_260349356.1">
    <property type="nucleotide sequence ID" value="NZ_JAOAOS010000013.1"/>
</dbReference>
<comment type="caution">
    <text evidence="17">The sequence shown here is derived from an EMBL/GenBank/DDBJ whole genome shotgun (WGS) entry which is preliminary data.</text>
</comment>
<dbReference type="Gene3D" id="3.55.50.30">
    <property type="match status" value="1"/>
</dbReference>
<keyword evidence="5" id="KW-0410">Iron transport</keyword>
<keyword evidence="12 17" id="KW-0675">Receptor</keyword>
<keyword evidence="10 15" id="KW-0798">TonB box</keyword>
<proteinExistence type="inferred from homology"/>
<evidence type="ECO:0000313" key="18">
    <source>
        <dbReference type="Proteomes" id="UP001595976"/>
    </source>
</evidence>
<gene>
    <name evidence="17" type="ORF">ACFPK2_10850</name>
</gene>
<evidence type="ECO:0000256" key="9">
    <source>
        <dbReference type="ARBA" id="ARBA00023065"/>
    </source>
</evidence>
<accession>A0ABW0F3D2</accession>